<feature type="domain" description="Activator of Hsp90 ATPase homologue 1/2-like C-terminal" evidence="2">
    <location>
        <begin position="10"/>
        <end position="134"/>
    </location>
</feature>
<dbReference type="InterPro" id="IPR013538">
    <property type="entry name" value="ASHA1/2-like_C"/>
</dbReference>
<gene>
    <name evidence="3" type="ORF">BJ963_001031</name>
</gene>
<dbReference type="Proteomes" id="UP000589620">
    <property type="component" value="Unassembled WGS sequence"/>
</dbReference>
<reference evidence="3 4" key="1">
    <citation type="submission" date="2020-07" db="EMBL/GenBank/DDBJ databases">
        <title>Sequencing the genomes of 1000 actinobacteria strains.</title>
        <authorList>
            <person name="Klenk H.-P."/>
        </authorList>
    </citation>
    <scope>NUCLEOTIDE SEQUENCE [LARGE SCALE GENOMIC DNA]</scope>
    <source>
        <strain evidence="3 4">DSM 23871</strain>
    </source>
</reference>
<evidence type="ECO:0000256" key="1">
    <source>
        <dbReference type="ARBA" id="ARBA00006817"/>
    </source>
</evidence>
<dbReference type="SUPFAM" id="SSF55961">
    <property type="entry name" value="Bet v1-like"/>
    <property type="match status" value="1"/>
</dbReference>
<comment type="caution">
    <text evidence="3">The sequence shown here is derived from an EMBL/GenBank/DDBJ whole genome shotgun (WGS) entry which is preliminary data.</text>
</comment>
<dbReference type="EMBL" id="JACCBJ010000001">
    <property type="protein sequence ID" value="NYD73512.1"/>
    <property type="molecule type" value="Genomic_DNA"/>
</dbReference>
<name>A0A852SXW6_9MICO</name>
<dbReference type="AlphaFoldDB" id="A0A852SXW6"/>
<keyword evidence="4" id="KW-1185">Reference proteome</keyword>
<dbReference type="Pfam" id="PF08327">
    <property type="entry name" value="AHSA1"/>
    <property type="match status" value="1"/>
</dbReference>
<organism evidence="3 4">
    <name type="scientific">Leifsonia soli</name>
    <dbReference type="NCBI Taxonomy" id="582665"/>
    <lineage>
        <taxon>Bacteria</taxon>
        <taxon>Bacillati</taxon>
        <taxon>Actinomycetota</taxon>
        <taxon>Actinomycetes</taxon>
        <taxon>Micrococcales</taxon>
        <taxon>Microbacteriaceae</taxon>
        <taxon>Leifsonia</taxon>
    </lineage>
</organism>
<evidence type="ECO:0000313" key="4">
    <source>
        <dbReference type="Proteomes" id="UP000589620"/>
    </source>
</evidence>
<dbReference type="RefSeq" id="WP_179455083.1">
    <property type="nucleotide sequence ID" value="NZ_BAAAPX010000001.1"/>
</dbReference>
<protein>
    <submittedName>
        <fullName evidence="3">Uncharacterized protein YndB with AHSA1/START domain</fullName>
    </submittedName>
</protein>
<sequence>MEAIERIIAAPTETVWELWTTPQGIGRWWAPDGFRTDVSALDLRPGGELVYTMTATGPEQVAFMEQNGLPLSTESRKIFTTVERPTRLGYRSLIDFVPGHEPYEQLTEIELEPADGGTRVIMRVEPLHDDVWTERLLAGRANELDNLARLVDAGE</sequence>
<evidence type="ECO:0000313" key="3">
    <source>
        <dbReference type="EMBL" id="NYD73512.1"/>
    </source>
</evidence>
<accession>A0A852SXW6</accession>
<dbReference type="InterPro" id="IPR023393">
    <property type="entry name" value="START-like_dom_sf"/>
</dbReference>
<evidence type="ECO:0000259" key="2">
    <source>
        <dbReference type="Pfam" id="PF08327"/>
    </source>
</evidence>
<comment type="similarity">
    <text evidence="1">Belongs to the AHA1 family.</text>
</comment>
<proteinExistence type="inferred from homology"/>
<dbReference type="Gene3D" id="3.30.530.20">
    <property type="match status" value="1"/>
</dbReference>